<keyword evidence="9" id="KW-1185">Reference proteome</keyword>
<feature type="compositionally biased region" description="Basic and acidic residues" evidence="6">
    <location>
        <begin position="177"/>
        <end position="186"/>
    </location>
</feature>
<feature type="region of interest" description="Disordered" evidence="6">
    <location>
        <begin position="165"/>
        <end position="186"/>
    </location>
</feature>
<dbReference type="PROSITE" id="PS50089">
    <property type="entry name" value="ZF_RING_2"/>
    <property type="match status" value="1"/>
</dbReference>
<evidence type="ECO:0000256" key="3">
    <source>
        <dbReference type="ARBA" id="ARBA00022833"/>
    </source>
</evidence>
<evidence type="ECO:0000256" key="2">
    <source>
        <dbReference type="ARBA" id="ARBA00022771"/>
    </source>
</evidence>
<evidence type="ECO:0000313" key="8">
    <source>
        <dbReference type="EMBL" id="ORX57346.1"/>
    </source>
</evidence>
<dbReference type="CDD" id="cd16449">
    <property type="entry name" value="RING-HC"/>
    <property type="match status" value="1"/>
</dbReference>
<gene>
    <name evidence="8" type="ORF">BCR36DRAFT_409644</name>
</gene>
<dbReference type="SUPFAM" id="SSF57850">
    <property type="entry name" value="RING/U-box"/>
    <property type="match status" value="1"/>
</dbReference>
<organism evidence="8 9">
    <name type="scientific">Piromyces finnis</name>
    <dbReference type="NCBI Taxonomy" id="1754191"/>
    <lineage>
        <taxon>Eukaryota</taxon>
        <taxon>Fungi</taxon>
        <taxon>Fungi incertae sedis</taxon>
        <taxon>Chytridiomycota</taxon>
        <taxon>Chytridiomycota incertae sedis</taxon>
        <taxon>Neocallimastigomycetes</taxon>
        <taxon>Neocallimastigales</taxon>
        <taxon>Neocallimastigaceae</taxon>
        <taxon>Piromyces</taxon>
    </lineage>
</organism>
<evidence type="ECO:0000259" key="7">
    <source>
        <dbReference type="PROSITE" id="PS50089"/>
    </source>
</evidence>
<dbReference type="AlphaFoldDB" id="A0A1Y1VIW8"/>
<feature type="compositionally biased region" description="Acidic residues" evidence="6">
    <location>
        <begin position="272"/>
        <end position="281"/>
    </location>
</feature>
<dbReference type="PROSITE" id="PS00518">
    <property type="entry name" value="ZF_RING_1"/>
    <property type="match status" value="1"/>
</dbReference>
<feature type="domain" description="RING-type" evidence="7">
    <location>
        <begin position="665"/>
        <end position="703"/>
    </location>
</feature>
<feature type="coiled-coil region" evidence="5">
    <location>
        <begin position="477"/>
        <end position="504"/>
    </location>
</feature>
<reference evidence="8 9" key="1">
    <citation type="submission" date="2016-08" db="EMBL/GenBank/DDBJ databases">
        <title>Genomes of anaerobic fungi encode conserved fungal cellulosomes for biomass hydrolysis.</title>
        <authorList>
            <consortium name="DOE Joint Genome Institute"/>
            <person name="Haitjema C.H."/>
            <person name="Gilmore S.P."/>
            <person name="Henske J.K."/>
            <person name="Solomon K.V."/>
            <person name="De Groot R."/>
            <person name="Kuo A."/>
            <person name="Mondo S.J."/>
            <person name="Salamov A.A."/>
            <person name="Labutti K."/>
            <person name="Zhao Z."/>
            <person name="Chiniquy J."/>
            <person name="Barry K."/>
            <person name="Brewer H.M."/>
            <person name="Purvine S.O."/>
            <person name="Wright A.T."/>
            <person name="Boxma B."/>
            <person name="Van Alen T."/>
            <person name="Hackstein J.H."/>
            <person name="Baker S.E."/>
            <person name="Grigoriev I.V."/>
            <person name="O'Malley M.A."/>
        </authorList>
    </citation>
    <scope>NUCLEOTIDE SEQUENCE [LARGE SCALE GENOMIC DNA]</scope>
    <source>
        <strain evidence="9">finn</strain>
    </source>
</reference>
<accession>A0A1Y1VIW8</accession>
<protein>
    <recommendedName>
        <fullName evidence="7">RING-type domain-containing protein</fullName>
    </recommendedName>
</protein>
<feature type="region of interest" description="Disordered" evidence="6">
    <location>
        <begin position="269"/>
        <end position="301"/>
    </location>
</feature>
<sequence>MLYSNLKLNSAKDLISQWSINKSESNEEYISDHQYKNVSLICNKVLIGLGQLNFFNGYIQWEDERDLKYKFPYEQFNIEKSYSSKVSIILSRNILLEFSFKTIDYEEIEKCYKLLELEKRISNSINQPIKLNCLTNSRPNNVSNEFKFDFKSRLQFLSPLAIKKKEDTHQQKSKQGKFLDGRSNNDDFNYHRSNSCLEYSKSEYLTEDNNYDTKDIVSSSISLFKPISIEPNNDDAFNLFSDLSSSPYYNKSKYNSEEKKYLLNIHYGKEKEEEEEEENNNGEEFNFFSSDHESNTDEDDPFSLENYDFSISSSEYKKSKEKLPLDEIITNEQTTIKLIQLLLKWEYHDTINEEIDGKENEYPTYNNIVISYNYINLGVGKLIIYPNNLRFEGNILKMKNQNENFIFFESKMENSNNNIYMKHVILHFPYKKLSDIHKKTLDDNILILVILSETIFLQFSFPKGNLKESNECIELIKGKIKEENEKINNNNDTHNDQNSEQRNDINLSIVSSKKNKKLTYSVNNQLILNERVNDLITTSSRKKTASPYTPSLSPLALRKHSIVTMNDILDKIEMYYSNFSLISKNQEGSKTSIISSSTTNDCDKIKDNVNIELIDNLFRAKVKIMKESKDILIKRINELYEEQLIKLKEEYNSTDNTKKEKPKECQLCFDSMECQVIIPCGHKLCENCAKHLTLVSNKCPWDRQKIESIEFIKYEPE</sequence>
<evidence type="ECO:0000256" key="6">
    <source>
        <dbReference type="SAM" id="MobiDB-lite"/>
    </source>
</evidence>
<keyword evidence="3" id="KW-0862">Zinc</keyword>
<dbReference type="InterPro" id="IPR017907">
    <property type="entry name" value="Znf_RING_CS"/>
</dbReference>
<keyword evidence="1" id="KW-0479">Metal-binding</keyword>
<evidence type="ECO:0000256" key="1">
    <source>
        <dbReference type="ARBA" id="ARBA00022723"/>
    </source>
</evidence>
<dbReference type="Proteomes" id="UP000193719">
    <property type="component" value="Unassembled WGS sequence"/>
</dbReference>
<evidence type="ECO:0000313" key="9">
    <source>
        <dbReference type="Proteomes" id="UP000193719"/>
    </source>
</evidence>
<dbReference type="Gene3D" id="3.30.40.10">
    <property type="entry name" value="Zinc/RING finger domain, C3HC4 (zinc finger)"/>
    <property type="match status" value="1"/>
</dbReference>
<evidence type="ECO:0000256" key="4">
    <source>
        <dbReference type="PROSITE-ProRule" id="PRU00175"/>
    </source>
</evidence>
<keyword evidence="5" id="KW-0175">Coiled coil</keyword>
<evidence type="ECO:0000256" key="5">
    <source>
        <dbReference type="SAM" id="Coils"/>
    </source>
</evidence>
<dbReference type="Pfam" id="PF13920">
    <property type="entry name" value="zf-C3HC4_3"/>
    <property type="match status" value="1"/>
</dbReference>
<dbReference type="OrthoDB" id="10488546at2759"/>
<dbReference type="InterPro" id="IPR013083">
    <property type="entry name" value="Znf_RING/FYVE/PHD"/>
</dbReference>
<name>A0A1Y1VIW8_9FUNG</name>
<proteinExistence type="predicted"/>
<dbReference type="InterPro" id="IPR001841">
    <property type="entry name" value="Znf_RING"/>
</dbReference>
<comment type="caution">
    <text evidence="8">The sequence shown here is derived from an EMBL/GenBank/DDBJ whole genome shotgun (WGS) entry which is preliminary data.</text>
</comment>
<keyword evidence="2 4" id="KW-0863">Zinc-finger</keyword>
<reference evidence="8 9" key="2">
    <citation type="submission" date="2016-08" db="EMBL/GenBank/DDBJ databases">
        <title>Pervasive Adenine N6-methylation of Active Genes in Fungi.</title>
        <authorList>
            <consortium name="DOE Joint Genome Institute"/>
            <person name="Mondo S.J."/>
            <person name="Dannebaum R.O."/>
            <person name="Kuo R.C."/>
            <person name="Labutti K."/>
            <person name="Haridas S."/>
            <person name="Kuo A."/>
            <person name="Salamov A."/>
            <person name="Ahrendt S.R."/>
            <person name="Lipzen A."/>
            <person name="Sullivan W."/>
            <person name="Andreopoulos W.B."/>
            <person name="Clum A."/>
            <person name="Lindquist E."/>
            <person name="Daum C."/>
            <person name="Ramamoorthy G.K."/>
            <person name="Gryganskyi A."/>
            <person name="Culley D."/>
            <person name="Magnuson J.K."/>
            <person name="James T.Y."/>
            <person name="O'Malley M.A."/>
            <person name="Stajich J.E."/>
            <person name="Spatafora J.W."/>
            <person name="Visel A."/>
            <person name="Grigoriev I.V."/>
        </authorList>
    </citation>
    <scope>NUCLEOTIDE SEQUENCE [LARGE SCALE GENOMIC DNA]</scope>
    <source>
        <strain evidence="9">finn</strain>
    </source>
</reference>
<dbReference type="EMBL" id="MCFH01000006">
    <property type="protein sequence ID" value="ORX57346.1"/>
    <property type="molecule type" value="Genomic_DNA"/>
</dbReference>
<dbReference type="GO" id="GO:0008270">
    <property type="term" value="F:zinc ion binding"/>
    <property type="evidence" value="ECO:0007669"/>
    <property type="project" value="UniProtKB-KW"/>
</dbReference>